<dbReference type="SUPFAM" id="SSF52777">
    <property type="entry name" value="CoA-dependent acyltransferases"/>
    <property type="match status" value="4"/>
</dbReference>
<dbReference type="Gene3D" id="3.30.300.30">
    <property type="match status" value="2"/>
</dbReference>
<dbReference type="Gene3D" id="1.10.1200.10">
    <property type="entry name" value="ACP-like"/>
    <property type="match status" value="2"/>
</dbReference>
<reference evidence="6 7" key="1">
    <citation type="submission" date="2021-05" db="EMBL/GenBank/DDBJ databases">
        <title>Kineosporia and Streptomyces sp. nov. two new marine actinobacteria isolated from Coral.</title>
        <authorList>
            <person name="Buangrab K."/>
            <person name="Sutthacheep M."/>
            <person name="Yeemin T."/>
            <person name="Harunari E."/>
            <person name="Igarashi Y."/>
            <person name="Kanchanasin P."/>
            <person name="Tanasupawat S."/>
            <person name="Phongsopitanun W."/>
        </authorList>
    </citation>
    <scope>NUCLEOTIDE SEQUENCE [LARGE SCALE GENOMIC DNA]</scope>
    <source>
        <strain evidence="6 7">J2-2</strain>
    </source>
</reference>
<dbReference type="Pfam" id="PF00550">
    <property type="entry name" value="PP-binding"/>
    <property type="match status" value="2"/>
</dbReference>
<keyword evidence="3" id="KW-0597">Phosphoprotein</keyword>
<keyword evidence="7" id="KW-1185">Reference proteome</keyword>
<dbReference type="SUPFAM" id="SSF56801">
    <property type="entry name" value="Acetyl-CoA synthetase-like"/>
    <property type="match status" value="2"/>
</dbReference>
<accession>A0ABS5TPF3</accession>
<dbReference type="Proteomes" id="UP001197247">
    <property type="component" value="Unassembled WGS sequence"/>
</dbReference>
<dbReference type="InterPro" id="IPR045851">
    <property type="entry name" value="AMP-bd_C_sf"/>
</dbReference>
<name>A0ABS5TPF3_9ACTN</name>
<dbReference type="InterPro" id="IPR009081">
    <property type="entry name" value="PP-bd_ACP"/>
</dbReference>
<dbReference type="EMBL" id="JAHBAY010000014">
    <property type="protein sequence ID" value="MBT0772981.1"/>
    <property type="molecule type" value="Genomic_DNA"/>
</dbReference>
<dbReference type="PANTHER" id="PTHR45527">
    <property type="entry name" value="NONRIBOSOMAL PEPTIDE SYNTHETASE"/>
    <property type="match status" value="1"/>
</dbReference>
<dbReference type="PANTHER" id="PTHR45527:SF1">
    <property type="entry name" value="FATTY ACID SYNTHASE"/>
    <property type="match status" value="1"/>
</dbReference>
<evidence type="ECO:0000256" key="4">
    <source>
        <dbReference type="SAM" id="MobiDB-lite"/>
    </source>
</evidence>
<dbReference type="RefSeq" id="WP_214159517.1">
    <property type="nucleotide sequence ID" value="NZ_JAHBAY010000014.1"/>
</dbReference>
<dbReference type="SUPFAM" id="SSF47336">
    <property type="entry name" value="ACP-like"/>
    <property type="match status" value="2"/>
</dbReference>
<dbReference type="InterPro" id="IPR023213">
    <property type="entry name" value="CAT-like_dom_sf"/>
</dbReference>
<dbReference type="CDD" id="cd19531">
    <property type="entry name" value="LCL_NRPS-like"/>
    <property type="match status" value="1"/>
</dbReference>
<feature type="region of interest" description="Disordered" evidence="4">
    <location>
        <begin position="1524"/>
        <end position="1543"/>
    </location>
</feature>
<evidence type="ECO:0000313" key="7">
    <source>
        <dbReference type="Proteomes" id="UP001197247"/>
    </source>
</evidence>
<dbReference type="InterPro" id="IPR036736">
    <property type="entry name" value="ACP-like_sf"/>
</dbReference>
<dbReference type="SMART" id="SM00823">
    <property type="entry name" value="PKS_PP"/>
    <property type="match status" value="2"/>
</dbReference>
<evidence type="ECO:0000313" key="6">
    <source>
        <dbReference type="EMBL" id="MBT0772981.1"/>
    </source>
</evidence>
<dbReference type="InterPro" id="IPR010071">
    <property type="entry name" value="AA_adenyl_dom"/>
</dbReference>
<sequence>MTHHEHRVPDLATLVLDRSHTQRSAVAVTDGTLEVTFAEFADRAARLAGHLRDLGVGPEVRVGVLLDRSLDQLVSLTAVLLAGGVYIPLDPSYPSARITYILEDARAQVVIGRHGSLERVDVGATVRAVRVDQDAETIARVSPYRPGPVNPDHLAYIVYTSGSTGRPKGAMNTRAALASHLHWMQQHYPLGPGDVVLQKTPVGFDVSISECLWGLGAGAHTVVAGAGAHRDPDLLARLVRRHGVTAAHFVPSMFSVFLDTADLSGCGTLRHVVLIGEAVTAPLVRRFLGSGLSAQLHNLYGPAEAAIAVTRWPCLTDADGPSVPIGTAAPRTDIHVLDDRQQPVPAGDEGELYIGGTHVGRGYHDRAALTAERFLPDPFSGVGGARLYRTGDRARVRPDGVLEFLGRVDHQVKLRGVRIELSEIEAVLAGAPGVRDAAVVMHGNGEAARLVAYVAGAVSEPGLREQVAEVLPETMIPAAFVVMDELPLSPNGKLDRAALAALEPTPAPTGQAGPRGATEHAVAAAWEQVLGIEGIGRDSEFTAVGGTSLHAVRVVSRLRAEHGSALGIGEFFEAGTVARIAALLERSEKTHTVLPHRADAPLLPSGGQRRLWFLDHLHHTAGVSYNIPVVTRIRGPLDVEALRSALDDVLTRHEQLGMALPFTDGDLRAVTTTGVLDLEVLSVDGNPLEAATLIAERSRTHLDLSHGPLVRASLLRLGTHEHVLVLVLHHVVADGWTVDILDRDLALAYSARVAGRRPLFAENTHTYRDFVQWSRDREEDLGPWRAQLSGAPVVLDLPTDRPRPAVRAHRGARVVTRAAGVLADVVAVATATRTTPYAVCAAALGLFLRELTGAGDLLVASPTAGRPDPGLEEVAGYFANTVPIRLRPGSGTFTQITADVHRSVLEALEHQYVPFESLVREFAPAGDLSRSPLTQVAVAYQGPRRPYAMLTGLELEPLASDTGTAKFDLTFEIHESGDDLELSLEYDSDLFTSGRAREMLQRYAAVLAEQTGEDAPAPGTHEPCLHEVFTQVARQFPHRVAVVDKHRSLSYAELDRASNELAQRLVACGAGPEHLVGLCTERGVDLVVAVLGVLKSGAAYVPLDPGHPAARSRYVLDDADCRLVVADAENAETLTAPGRTVVTISGQGPLVGSERGPQVGVRSGHAAYVIYTSGSTGRPKGVVVPHANVLRLFAAASADYRFGPDDVWTLFHSAAFDFSVWELWGPLLHGGRLVVVDHVTSRDPGAFLDVLRARQVTVLSQTPTAFRHLTAAAEDAGFPPLDLRLVVFGGETLEPSALRTWVKGYGMDRPRLFNMYGITETTVHVTIRELGPTDLDAAVSPIGRPLDGVRVHLLDPEMHEVPAGVEGEIYVAGTGVARGYLGRPALTAQRFVPDPFGAPGERLYRTGDLAVRLEGSGELAFRGRSDSQVQLHGFRIELGEVERALLDQPGVRAAVCLLSQEAPHEPRLVAFVVTQRPPEVRQLRAELAKILPTHMLPSEIVWCEALPLTVNGKLDREALLTRRTVARSSRPGENPGDQPRSDAEHTLARIWAQELNVEAPAVDDNFFAVGGDSIRAIRVGIAAREAGLPVTVERLFLHPTIRELAQECARLGAQQEQESVSDTVLPPATPALPEGVVDAYPTASMQLGILYECELADDRPELYHDLASVRLSGRFDRGALRRALDAMSDNHELLRTSFALAQFDVPMQLVHSSARIPLEVDQLSGHDATAEAQAWWQKELSRAFDFALPPLVRCHVLVESPQHHRLSLALHHIVLDGWSLAQLMTELLQAYDTALGSGSAALGGAPAARYRDFVAAEQAAINSVPARAFWQDQVGRLPDPELPVLPTEPFGGTGDLPGALDENIRQAAARIGTPQKSVYLAAHLWALAQLTGRSKAASGVQMNGRLDEAGSDRLLGVLLNVPPLLTEVSGRTWAELARQAFEAERTAQPHRRFPLGQIRRLAQRPLFMVAFNFIDFHNLDRTRDLTHLDVVDWWFADQHSFPLRVEFSRSPETGARVLHVSTGVNADHLSGTARHLDRLIREALRLIAQDEHATCPDPQKADSQLVERPAVT</sequence>
<dbReference type="Gene3D" id="2.30.38.10">
    <property type="entry name" value="Luciferase, Domain 3"/>
    <property type="match status" value="1"/>
</dbReference>
<dbReference type="Gene3D" id="3.30.559.30">
    <property type="entry name" value="Nonribosomal peptide synthetase, condensation domain"/>
    <property type="match status" value="2"/>
</dbReference>
<dbReference type="NCBIfam" id="TIGR01733">
    <property type="entry name" value="AA-adenyl-dom"/>
    <property type="match status" value="2"/>
</dbReference>
<feature type="domain" description="Carrier" evidence="5">
    <location>
        <begin position="1538"/>
        <end position="1612"/>
    </location>
</feature>
<dbReference type="InterPro" id="IPR042099">
    <property type="entry name" value="ANL_N_sf"/>
</dbReference>
<dbReference type="PROSITE" id="PS00455">
    <property type="entry name" value="AMP_BINDING"/>
    <property type="match status" value="2"/>
</dbReference>
<dbReference type="Gene3D" id="3.40.50.12780">
    <property type="entry name" value="N-terminal domain of ligase-like"/>
    <property type="match status" value="1"/>
</dbReference>
<organism evidence="6 7">
    <name type="scientific">Kineosporia corallincola</name>
    <dbReference type="NCBI Taxonomy" id="2835133"/>
    <lineage>
        <taxon>Bacteria</taxon>
        <taxon>Bacillati</taxon>
        <taxon>Actinomycetota</taxon>
        <taxon>Actinomycetes</taxon>
        <taxon>Kineosporiales</taxon>
        <taxon>Kineosporiaceae</taxon>
        <taxon>Kineosporia</taxon>
    </lineage>
</organism>
<protein>
    <submittedName>
        <fullName evidence="6">Amino acid adenylation domain-containing protein</fullName>
    </submittedName>
</protein>
<dbReference type="Gene3D" id="3.30.559.10">
    <property type="entry name" value="Chloramphenicol acetyltransferase-like domain"/>
    <property type="match status" value="2"/>
</dbReference>
<dbReference type="Gene3D" id="3.40.50.980">
    <property type="match status" value="2"/>
</dbReference>
<dbReference type="PROSITE" id="PS50075">
    <property type="entry name" value="CARRIER"/>
    <property type="match status" value="2"/>
</dbReference>
<comment type="caution">
    <text evidence="6">The sequence shown here is derived from an EMBL/GenBank/DDBJ whole genome shotgun (WGS) entry which is preliminary data.</text>
</comment>
<dbReference type="Pfam" id="PF00668">
    <property type="entry name" value="Condensation"/>
    <property type="match status" value="2"/>
</dbReference>
<dbReference type="CDD" id="cd17646">
    <property type="entry name" value="A_NRPS_AB3403-like"/>
    <property type="match status" value="1"/>
</dbReference>
<keyword evidence="2" id="KW-0596">Phosphopantetheine</keyword>
<evidence type="ECO:0000256" key="3">
    <source>
        <dbReference type="ARBA" id="ARBA00022553"/>
    </source>
</evidence>
<dbReference type="Pfam" id="PF00501">
    <property type="entry name" value="AMP-binding"/>
    <property type="match status" value="2"/>
</dbReference>
<dbReference type="InterPro" id="IPR000873">
    <property type="entry name" value="AMP-dep_synth/lig_dom"/>
</dbReference>
<dbReference type="NCBIfam" id="NF003417">
    <property type="entry name" value="PRK04813.1"/>
    <property type="match status" value="2"/>
</dbReference>
<evidence type="ECO:0000256" key="2">
    <source>
        <dbReference type="ARBA" id="ARBA00022450"/>
    </source>
</evidence>
<comment type="cofactor">
    <cofactor evidence="1">
        <name>pantetheine 4'-phosphate</name>
        <dbReference type="ChEBI" id="CHEBI:47942"/>
    </cofactor>
</comment>
<dbReference type="InterPro" id="IPR020845">
    <property type="entry name" value="AMP-binding_CS"/>
</dbReference>
<dbReference type="Pfam" id="PF13193">
    <property type="entry name" value="AMP-binding_C"/>
    <property type="match status" value="2"/>
</dbReference>
<evidence type="ECO:0000256" key="1">
    <source>
        <dbReference type="ARBA" id="ARBA00001957"/>
    </source>
</evidence>
<feature type="domain" description="Carrier" evidence="5">
    <location>
        <begin position="513"/>
        <end position="588"/>
    </location>
</feature>
<proteinExistence type="predicted"/>
<dbReference type="InterPro" id="IPR025110">
    <property type="entry name" value="AMP-bd_C"/>
</dbReference>
<gene>
    <name evidence="6" type="ORF">KIH74_28820</name>
</gene>
<dbReference type="InterPro" id="IPR020806">
    <property type="entry name" value="PKS_PP-bd"/>
</dbReference>
<dbReference type="CDD" id="cd17643">
    <property type="entry name" value="A_NRPS_Cytc1-like"/>
    <property type="match status" value="1"/>
</dbReference>
<evidence type="ECO:0000259" key="5">
    <source>
        <dbReference type="PROSITE" id="PS50075"/>
    </source>
</evidence>
<dbReference type="InterPro" id="IPR001242">
    <property type="entry name" value="Condensation_dom"/>
</dbReference>